<dbReference type="KEGG" id="rba:RB3029"/>
<dbReference type="InParanoid" id="Q7UUW2"/>
<dbReference type="EMBL" id="BX294138">
    <property type="protein sequence ID" value="CAD72965.1"/>
    <property type="molecule type" value="Genomic_DNA"/>
</dbReference>
<gene>
    <name evidence="3" type="ordered locus">RB3029</name>
</gene>
<reference evidence="3 4" key="1">
    <citation type="journal article" date="2003" name="Proc. Natl. Acad. Sci. U.S.A.">
        <title>Complete genome sequence of the marine planctomycete Pirellula sp. strain 1.</title>
        <authorList>
            <person name="Gloeckner F.O."/>
            <person name="Kube M."/>
            <person name="Bauer M."/>
            <person name="Teeling H."/>
            <person name="Lombardot T."/>
            <person name="Ludwig W."/>
            <person name="Gade D."/>
            <person name="Beck A."/>
            <person name="Borzym K."/>
            <person name="Heitmann K."/>
            <person name="Rabus R."/>
            <person name="Schlesner H."/>
            <person name="Amann R."/>
            <person name="Reinhardt R."/>
        </authorList>
    </citation>
    <scope>NUCLEOTIDE SEQUENCE [LARGE SCALE GENOMIC DNA]</scope>
    <source>
        <strain evidence="4">DSM 10527 / NCIMB 13988 / SH1</strain>
    </source>
</reference>
<dbReference type="AlphaFoldDB" id="Q7UUW2"/>
<dbReference type="STRING" id="243090.RB3029"/>
<name>Q7UUW2_RHOBA</name>
<keyword evidence="2" id="KW-0812">Transmembrane</keyword>
<evidence type="ECO:0000256" key="2">
    <source>
        <dbReference type="SAM" id="Phobius"/>
    </source>
</evidence>
<feature type="region of interest" description="Disordered" evidence="1">
    <location>
        <begin position="1"/>
        <end position="28"/>
    </location>
</feature>
<protein>
    <submittedName>
        <fullName evidence="3">Uncharacterized protein</fullName>
    </submittedName>
</protein>
<keyword evidence="2" id="KW-0472">Membrane</keyword>
<feature type="transmembrane region" description="Helical" evidence="2">
    <location>
        <begin position="94"/>
        <end position="123"/>
    </location>
</feature>
<dbReference type="PATRIC" id="fig|243090.15.peg.1400"/>
<dbReference type="OrthoDB" id="10012420at2"/>
<sequence>MTRHQPRVSKMNEQNNMRAKPDPFKPPRAELLEPARPTGFQSAGHAFLIGCRNGFFWSIVLGGPMACLLVPTFPRVRSFDANGNVIPFPDEISWLAFFNLAAPFFAFISAIWTVSAGLSLLVTHLRHQHTRSRMAADDDNTMTRRD</sequence>
<feature type="compositionally biased region" description="Basic and acidic residues" evidence="1">
    <location>
        <begin position="19"/>
        <end position="28"/>
    </location>
</feature>
<dbReference type="HOGENOM" id="CLU_1775948_0_0_0"/>
<feature type="transmembrane region" description="Helical" evidence="2">
    <location>
        <begin position="55"/>
        <end position="74"/>
    </location>
</feature>
<accession>Q7UUW2</accession>
<evidence type="ECO:0000313" key="4">
    <source>
        <dbReference type="Proteomes" id="UP000001025"/>
    </source>
</evidence>
<dbReference type="Proteomes" id="UP000001025">
    <property type="component" value="Chromosome"/>
</dbReference>
<keyword evidence="2" id="KW-1133">Transmembrane helix</keyword>
<dbReference type="EnsemblBacteria" id="CAD72965">
    <property type="protein sequence ID" value="CAD72965"/>
    <property type="gene ID" value="RB3029"/>
</dbReference>
<evidence type="ECO:0000256" key="1">
    <source>
        <dbReference type="SAM" id="MobiDB-lite"/>
    </source>
</evidence>
<keyword evidence="4" id="KW-1185">Reference proteome</keyword>
<proteinExistence type="predicted"/>
<organism evidence="3 4">
    <name type="scientific">Rhodopirellula baltica (strain DSM 10527 / NCIMB 13988 / SH1)</name>
    <dbReference type="NCBI Taxonomy" id="243090"/>
    <lineage>
        <taxon>Bacteria</taxon>
        <taxon>Pseudomonadati</taxon>
        <taxon>Planctomycetota</taxon>
        <taxon>Planctomycetia</taxon>
        <taxon>Pirellulales</taxon>
        <taxon>Pirellulaceae</taxon>
        <taxon>Rhodopirellula</taxon>
    </lineage>
</organism>
<evidence type="ECO:0000313" key="3">
    <source>
        <dbReference type="EMBL" id="CAD72965.1"/>
    </source>
</evidence>